<dbReference type="InterPro" id="IPR027417">
    <property type="entry name" value="P-loop_NTPase"/>
</dbReference>
<name>A0AA45R525_9PSEU</name>
<dbReference type="SUPFAM" id="SSF52540">
    <property type="entry name" value="P-loop containing nucleoside triphosphate hydrolases"/>
    <property type="match status" value="1"/>
</dbReference>
<evidence type="ECO:0000259" key="16">
    <source>
        <dbReference type="PROSITE" id="PS50893"/>
    </source>
</evidence>
<keyword evidence="6" id="KW-0547">Nucleotide-binding</keyword>
<evidence type="ECO:0000256" key="14">
    <source>
        <dbReference type="ARBA" id="ARBA00044143"/>
    </source>
</evidence>
<dbReference type="PANTHER" id="PTHR43297">
    <property type="entry name" value="OLIGOPEPTIDE TRANSPORT ATP-BINDING PROTEIN APPD"/>
    <property type="match status" value="1"/>
</dbReference>
<dbReference type="PANTHER" id="PTHR43297:SF13">
    <property type="entry name" value="NICKEL ABC TRANSPORTER, ATP-BINDING PROTEIN"/>
    <property type="match status" value="1"/>
</dbReference>
<keyword evidence="9" id="KW-0406">Ion transport</keyword>
<dbReference type="Proteomes" id="UP000677152">
    <property type="component" value="Chromosome"/>
</dbReference>
<evidence type="ECO:0000313" key="18">
    <source>
        <dbReference type="Proteomes" id="UP000677152"/>
    </source>
</evidence>
<evidence type="ECO:0000256" key="9">
    <source>
        <dbReference type="ARBA" id="ARBA00023065"/>
    </source>
</evidence>
<gene>
    <name evidence="17" type="ORF">KCV87_04610</name>
</gene>
<dbReference type="GO" id="GO:0016887">
    <property type="term" value="F:ATP hydrolysis activity"/>
    <property type="evidence" value="ECO:0007669"/>
    <property type="project" value="InterPro"/>
</dbReference>
<dbReference type="GO" id="GO:0015413">
    <property type="term" value="F:ABC-type nickel transporter activity"/>
    <property type="evidence" value="ECO:0007669"/>
    <property type="project" value="UniProtKB-EC"/>
</dbReference>
<dbReference type="InterPro" id="IPR050388">
    <property type="entry name" value="ABC_Ni/Peptide_Import"/>
</dbReference>
<dbReference type="GO" id="GO:0005886">
    <property type="term" value="C:plasma membrane"/>
    <property type="evidence" value="ECO:0007669"/>
    <property type="project" value="UniProtKB-SubCell"/>
</dbReference>
<proteinExistence type="inferred from homology"/>
<evidence type="ECO:0000256" key="2">
    <source>
        <dbReference type="ARBA" id="ARBA00005417"/>
    </source>
</evidence>
<dbReference type="EC" id="7.2.2.11" evidence="13"/>
<comment type="catalytic activity">
    <reaction evidence="15">
        <text>Ni(2+)(out) + ATP + H2O = Ni(2+)(in) + ADP + phosphate + H(+)</text>
        <dbReference type="Rhea" id="RHEA:15557"/>
        <dbReference type="ChEBI" id="CHEBI:15377"/>
        <dbReference type="ChEBI" id="CHEBI:15378"/>
        <dbReference type="ChEBI" id="CHEBI:30616"/>
        <dbReference type="ChEBI" id="CHEBI:43474"/>
        <dbReference type="ChEBI" id="CHEBI:49786"/>
        <dbReference type="ChEBI" id="CHEBI:456216"/>
        <dbReference type="EC" id="7.2.2.11"/>
    </reaction>
    <physiologicalReaction direction="left-to-right" evidence="15">
        <dbReference type="Rhea" id="RHEA:15558"/>
    </physiologicalReaction>
</comment>
<evidence type="ECO:0000256" key="1">
    <source>
        <dbReference type="ARBA" id="ARBA00004202"/>
    </source>
</evidence>
<comment type="subcellular location">
    <subcellularLocation>
        <location evidence="1">Cell membrane</location>
        <topology evidence="1">Peripheral membrane protein</topology>
    </subcellularLocation>
</comment>
<dbReference type="InterPro" id="IPR003439">
    <property type="entry name" value="ABC_transporter-like_ATP-bd"/>
</dbReference>
<keyword evidence="3" id="KW-0813">Transport</keyword>
<evidence type="ECO:0000256" key="11">
    <source>
        <dbReference type="ARBA" id="ARBA00023136"/>
    </source>
</evidence>
<dbReference type="EMBL" id="CP073249">
    <property type="protein sequence ID" value="QUF05389.1"/>
    <property type="molecule type" value="Genomic_DNA"/>
</dbReference>
<dbReference type="AlphaFoldDB" id="A0AA45R525"/>
<organism evidence="17 18">
    <name type="scientific">Actinosynnema pretiosum subsp. pretiosum</name>
    <dbReference type="NCBI Taxonomy" id="103721"/>
    <lineage>
        <taxon>Bacteria</taxon>
        <taxon>Bacillati</taxon>
        <taxon>Actinomycetota</taxon>
        <taxon>Actinomycetes</taxon>
        <taxon>Pseudonocardiales</taxon>
        <taxon>Pseudonocardiaceae</taxon>
        <taxon>Actinosynnema</taxon>
    </lineage>
</organism>
<dbReference type="Gene3D" id="3.40.50.300">
    <property type="entry name" value="P-loop containing nucleotide triphosphate hydrolases"/>
    <property type="match status" value="1"/>
</dbReference>
<dbReference type="GO" id="GO:0005524">
    <property type="term" value="F:ATP binding"/>
    <property type="evidence" value="ECO:0007669"/>
    <property type="project" value="UniProtKB-KW"/>
</dbReference>
<protein>
    <recommendedName>
        <fullName evidence="14">Nickel import system ATP-binding protein NikD</fullName>
        <ecNumber evidence="13">7.2.2.11</ecNumber>
    </recommendedName>
</protein>
<accession>A0AA45R525</accession>
<evidence type="ECO:0000256" key="6">
    <source>
        <dbReference type="ARBA" id="ARBA00022741"/>
    </source>
</evidence>
<evidence type="ECO:0000256" key="15">
    <source>
        <dbReference type="ARBA" id="ARBA00048610"/>
    </source>
</evidence>
<evidence type="ECO:0000256" key="13">
    <source>
        <dbReference type="ARBA" id="ARBA00039098"/>
    </source>
</evidence>
<keyword evidence="5" id="KW-0533">Nickel</keyword>
<dbReference type="PROSITE" id="PS50893">
    <property type="entry name" value="ABC_TRANSPORTER_2"/>
    <property type="match status" value="1"/>
</dbReference>
<keyword evidence="7 17" id="KW-0067">ATP-binding</keyword>
<evidence type="ECO:0000256" key="10">
    <source>
        <dbReference type="ARBA" id="ARBA00023112"/>
    </source>
</evidence>
<keyword evidence="4" id="KW-1003">Cell membrane</keyword>
<evidence type="ECO:0000256" key="4">
    <source>
        <dbReference type="ARBA" id="ARBA00022475"/>
    </source>
</evidence>
<comment type="subunit">
    <text evidence="12">The complex is composed of two ATP-binding proteins (NikD and NikE), two transmembrane proteins (NikB and NikC) and a solute-binding protein (NikA).</text>
</comment>
<keyword evidence="10" id="KW-0921">Nickel transport</keyword>
<dbReference type="SMART" id="SM00382">
    <property type="entry name" value="AAA"/>
    <property type="match status" value="1"/>
</dbReference>
<comment type="similarity">
    <text evidence="2">Belongs to the ABC transporter superfamily.</text>
</comment>
<dbReference type="InterPro" id="IPR003593">
    <property type="entry name" value="AAA+_ATPase"/>
</dbReference>
<dbReference type="Pfam" id="PF00005">
    <property type="entry name" value="ABC_tran"/>
    <property type="match status" value="1"/>
</dbReference>
<keyword evidence="11" id="KW-0472">Membrane</keyword>
<reference evidence="17" key="1">
    <citation type="submission" date="2021-04" db="EMBL/GenBank/DDBJ databases">
        <title>Genomic sequence of Actinosynnema pretiosum subsp. pretiosum ATCC 31280 (C-14919).</title>
        <authorList>
            <person name="Bai L."/>
            <person name="Wang X."/>
            <person name="Xiao Y."/>
        </authorList>
    </citation>
    <scope>NUCLEOTIDE SEQUENCE</scope>
    <source>
        <strain evidence="17">ATCC 31280</strain>
    </source>
</reference>
<evidence type="ECO:0000256" key="7">
    <source>
        <dbReference type="ARBA" id="ARBA00022840"/>
    </source>
</evidence>
<keyword evidence="8" id="KW-1278">Translocase</keyword>
<feature type="domain" description="ABC transporter" evidence="16">
    <location>
        <begin position="11"/>
        <end position="248"/>
    </location>
</feature>
<evidence type="ECO:0000256" key="5">
    <source>
        <dbReference type="ARBA" id="ARBA00022596"/>
    </source>
</evidence>
<sequence>MSLLEIDALGVRFGQYERGLRRRTVVALSGMDLRADRGEVVALVGASGAGKTLLAHAVLGMLPPNAEESGEVRFAGEVVSPDARRALAGRELALLPQAASFLDPVTPVGKQVRRSARLAGAADPRAAALEALASRGLGPEVARLHPHQLSGGMARRALAAMALMADPALVLADEPTPGLPPESVRAVLADLRRVADEGRAVVLITHELTGALEIADRVVICRDGRTVDEADPADFRGDGGALAHPYTRALWNALPANGFHVPGELEGER</sequence>
<evidence type="ECO:0000256" key="8">
    <source>
        <dbReference type="ARBA" id="ARBA00022967"/>
    </source>
</evidence>
<evidence type="ECO:0000256" key="12">
    <source>
        <dbReference type="ARBA" id="ARBA00038669"/>
    </source>
</evidence>
<evidence type="ECO:0000313" key="17">
    <source>
        <dbReference type="EMBL" id="QUF05389.1"/>
    </source>
</evidence>
<evidence type="ECO:0000256" key="3">
    <source>
        <dbReference type="ARBA" id="ARBA00022448"/>
    </source>
</evidence>